<sequence>MNSAQNPVDLFKELSEKMKVNIGDGSAIPEINLDHVLSETNVKSDPPTMTEELADAIVQMAIQPLQKIEFVDTEIVEKVKATIEQSVNAIRQSTKDS</sequence>
<keyword evidence="2" id="KW-1185">Reference proteome</keyword>
<protein>
    <submittedName>
        <fullName evidence="1">Uncharacterized protein</fullName>
    </submittedName>
</protein>
<comment type="caution">
    <text evidence="1">The sequence shown here is derived from an EMBL/GenBank/DDBJ whole genome shotgun (WGS) entry which is preliminary data.</text>
</comment>
<name>A0ABW4KM39_9BACI</name>
<dbReference type="EMBL" id="JBHUEO010000045">
    <property type="protein sequence ID" value="MFD1707816.1"/>
    <property type="molecule type" value="Genomic_DNA"/>
</dbReference>
<proteinExistence type="predicted"/>
<reference evidence="2" key="1">
    <citation type="journal article" date="2019" name="Int. J. Syst. Evol. Microbiol.">
        <title>The Global Catalogue of Microorganisms (GCM) 10K type strain sequencing project: providing services to taxonomists for standard genome sequencing and annotation.</title>
        <authorList>
            <consortium name="The Broad Institute Genomics Platform"/>
            <consortium name="The Broad Institute Genome Sequencing Center for Infectious Disease"/>
            <person name="Wu L."/>
            <person name="Ma J."/>
        </authorList>
    </citation>
    <scope>NUCLEOTIDE SEQUENCE [LARGE SCALE GENOMIC DNA]</scope>
    <source>
        <strain evidence="2">CGMCC 1.12295</strain>
    </source>
</reference>
<evidence type="ECO:0000313" key="1">
    <source>
        <dbReference type="EMBL" id="MFD1707816.1"/>
    </source>
</evidence>
<gene>
    <name evidence="1" type="ORF">ACFSCZ_13910</name>
</gene>
<evidence type="ECO:0000313" key="2">
    <source>
        <dbReference type="Proteomes" id="UP001597301"/>
    </source>
</evidence>
<dbReference type="RefSeq" id="WP_380774646.1">
    <property type="nucleotide sequence ID" value="NZ_JBHUEO010000045.1"/>
</dbReference>
<dbReference type="Proteomes" id="UP001597301">
    <property type="component" value="Unassembled WGS sequence"/>
</dbReference>
<accession>A0ABW4KM39</accession>
<organism evidence="1 2">
    <name type="scientific">Siminovitchia sediminis</name>
    <dbReference type="NCBI Taxonomy" id="1274353"/>
    <lineage>
        <taxon>Bacteria</taxon>
        <taxon>Bacillati</taxon>
        <taxon>Bacillota</taxon>
        <taxon>Bacilli</taxon>
        <taxon>Bacillales</taxon>
        <taxon>Bacillaceae</taxon>
        <taxon>Siminovitchia</taxon>
    </lineage>
</organism>